<dbReference type="GO" id="GO:0008270">
    <property type="term" value="F:zinc ion binding"/>
    <property type="evidence" value="ECO:0007669"/>
    <property type="project" value="UniProtKB-KW"/>
</dbReference>
<keyword evidence="11" id="KW-1185">Reference proteome</keyword>
<protein>
    <submittedName>
        <fullName evidence="10">CXXC-type zinc finger protein 4</fullName>
    </submittedName>
</protein>
<keyword evidence="3" id="KW-0479">Metal-binding</keyword>
<accession>L5M5S4</accession>
<keyword evidence="2" id="KW-0963">Cytoplasm</keyword>
<proteinExistence type="predicted"/>
<dbReference type="AlphaFoldDB" id="L5M5S4"/>
<evidence type="ECO:0000313" key="10">
    <source>
        <dbReference type="EMBL" id="ELK33048.1"/>
    </source>
</evidence>
<dbReference type="EMBL" id="KB104733">
    <property type="protein sequence ID" value="ELK33048.1"/>
    <property type="molecule type" value="Genomic_DNA"/>
</dbReference>
<dbReference type="GO" id="GO:0008327">
    <property type="term" value="F:methyl-CpG binding"/>
    <property type="evidence" value="ECO:0007669"/>
    <property type="project" value="TreeGrafter"/>
</dbReference>
<dbReference type="PANTHER" id="PTHR13419">
    <property type="entry name" value="ZINC FINGER-CONTAINING"/>
    <property type="match status" value="1"/>
</dbReference>
<evidence type="ECO:0000256" key="7">
    <source>
        <dbReference type="PROSITE-ProRule" id="PRU00509"/>
    </source>
</evidence>
<evidence type="ECO:0000313" key="11">
    <source>
        <dbReference type="Proteomes" id="UP000010556"/>
    </source>
</evidence>
<dbReference type="GO" id="GO:0005634">
    <property type="term" value="C:nucleus"/>
    <property type="evidence" value="ECO:0007669"/>
    <property type="project" value="TreeGrafter"/>
</dbReference>
<evidence type="ECO:0000256" key="3">
    <source>
        <dbReference type="ARBA" id="ARBA00022723"/>
    </source>
</evidence>
<name>L5M5S4_MYODS</name>
<evidence type="ECO:0000256" key="1">
    <source>
        <dbReference type="ARBA" id="ARBA00004496"/>
    </source>
</evidence>
<dbReference type="PANTHER" id="PTHR13419:SF0">
    <property type="entry name" value="CXXC-TYPE DOMAIN-CONTAINING PROTEIN"/>
    <property type="match status" value="1"/>
</dbReference>
<dbReference type="Proteomes" id="UP000010556">
    <property type="component" value="Unassembled WGS sequence"/>
</dbReference>
<evidence type="ECO:0000256" key="4">
    <source>
        <dbReference type="ARBA" id="ARBA00022771"/>
    </source>
</evidence>
<evidence type="ECO:0000256" key="5">
    <source>
        <dbReference type="ARBA" id="ARBA00022833"/>
    </source>
</evidence>
<keyword evidence="5" id="KW-0862">Zinc</keyword>
<organism evidence="10 11">
    <name type="scientific">Myotis davidii</name>
    <name type="common">David's myotis</name>
    <dbReference type="NCBI Taxonomy" id="225400"/>
    <lineage>
        <taxon>Eukaryota</taxon>
        <taxon>Metazoa</taxon>
        <taxon>Chordata</taxon>
        <taxon>Craniata</taxon>
        <taxon>Vertebrata</taxon>
        <taxon>Euteleostomi</taxon>
        <taxon>Mammalia</taxon>
        <taxon>Eutheria</taxon>
        <taxon>Laurasiatheria</taxon>
        <taxon>Chiroptera</taxon>
        <taxon>Yangochiroptera</taxon>
        <taxon>Vespertilionidae</taxon>
        <taxon>Myotis</taxon>
    </lineage>
</organism>
<evidence type="ECO:0000259" key="9">
    <source>
        <dbReference type="PROSITE" id="PS51058"/>
    </source>
</evidence>
<comment type="subcellular location">
    <subcellularLocation>
        <location evidence="1">Cytoplasm</location>
    </subcellularLocation>
</comment>
<keyword evidence="4 7" id="KW-0863">Zinc-finger</keyword>
<feature type="region of interest" description="Disordered" evidence="8">
    <location>
        <begin position="103"/>
        <end position="160"/>
    </location>
</feature>
<keyword evidence="6" id="KW-0238">DNA-binding</keyword>
<dbReference type="InterPro" id="IPR002857">
    <property type="entry name" value="Znf_CXXC"/>
</dbReference>
<reference evidence="11" key="1">
    <citation type="journal article" date="2013" name="Science">
        <title>Comparative analysis of bat genomes provides insight into the evolution of flight and immunity.</title>
        <authorList>
            <person name="Zhang G."/>
            <person name="Cowled C."/>
            <person name="Shi Z."/>
            <person name="Huang Z."/>
            <person name="Bishop-Lilly K.A."/>
            <person name="Fang X."/>
            <person name="Wynne J.W."/>
            <person name="Xiong Z."/>
            <person name="Baker M.L."/>
            <person name="Zhao W."/>
            <person name="Tachedjian M."/>
            <person name="Zhu Y."/>
            <person name="Zhou P."/>
            <person name="Jiang X."/>
            <person name="Ng J."/>
            <person name="Yang L."/>
            <person name="Wu L."/>
            <person name="Xiao J."/>
            <person name="Feng Y."/>
            <person name="Chen Y."/>
            <person name="Sun X."/>
            <person name="Zhang Y."/>
            <person name="Marsh G.A."/>
            <person name="Crameri G."/>
            <person name="Broder C.C."/>
            <person name="Frey K.G."/>
            <person name="Wang L.F."/>
            <person name="Wang J."/>
        </authorList>
    </citation>
    <scope>NUCLEOTIDE SEQUENCE [LARGE SCALE GENOMIC DNA]</scope>
</reference>
<evidence type="ECO:0000256" key="6">
    <source>
        <dbReference type="ARBA" id="ARBA00023125"/>
    </source>
</evidence>
<gene>
    <name evidence="10" type="ORF">MDA_GLEAN10004759</name>
</gene>
<dbReference type="GO" id="GO:0005737">
    <property type="term" value="C:cytoplasm"/>
    <property type="evidence" value="ECO:0007669"/>
    <property type="project" value="UniProtKB-SubCell"/>
</dbReference>
<dbReference type="Pfam" id="PF02008">
    <property type="entry name" value="zf-CXXC"/>
    <property type="match status" value="1"/>
</dbReference>
<dbReference type="PROSITE" id="PS51058">
    <property type="entry name" value="ZF_CXXC"/>
    <property type="match status" value="1"/>
</dbReference>
<sequence length="160" mass="16742">MSQFQVPLAVQPELPGLYDFPQGQVMAGGFQGPGLPMAGSEPQLRGGGDGRKKRKRCGTCEPCRRPENCGACTSCTNRRTHQICKLRKCEVLKKKVGLLKEVGGSRHSGELAGVGTSEVEQLGRRSVAAEVASGSGTGAGQRRRPALSVGLPGSATQPSL</sequence>
<evidence type="ECO:0000256" key="8">
    <source>
        <dbReference type="SAM" id="MobiDB-lite"/>
    </source>
</evidence>
<dbReference type="InterPro" id="IPR040388">
    <property type="entry name" value="CXXC4/CXXC5"/>
</dbReference>
<feature type="domain" description="CXXC-type" evidence="9">
    <location>
        <begin position="50"/>
        <end position="90"/>
    </location>
</feature>
<evidence type="ECO:0000256" key="2">
    <source>
        <dbReference type="ARBA" id="ARBA00022490"/>
    </source>
</evidence>